<keyword evidence="2" id="KW-1185">Reference proteome</keyword>
<reference evidence="1" key="1">
    <citation type="journal article" date="2019" name="bioRxiv">
        <title>The Genome of the Zebra Mussel, Dreissena polymorpha: A Resource for Invasive Species Research.</title>
        <authorList>
            <person name="McCartney M.A."/>
            <person name="Auch B."/>
            <person name="Kono T."/>
            <person name="Mallez S."/>
            <person name="Zhang Y."/>
            <person name="Obille A."/>
            <person name="Becker A."/>
            <person name="Abrahante J.E."/>
            <person name="Garbe J."/>
            <person name="Badalamenti J.P."/>
            <person name="Herman A."/>
            <person name="Mangelson H."/>
            <person name="Liachko I."/>
            <person name="Sullivan S."/>
            <person name="Sone E.D."/>
            <person name="Koren S."/>
            <person name="Silverstein K.A.T."/>
            <person name="Beckman K.B."/>
            <person name="Gohl D.M."/>
        </authorList>
    </citation>
    <scope>NUCLEOTIDE SEQUENCE</scope>
    <source>
        <strain evidence="1">Duluth1</strain>
        <tissue evidence="1">Whole animal</tissue>
    </source>
</reference>
<name>A0A9D4FVX5_DREPO</name>
<comment type="caution">
    <text evidence="1">The sequence shown here is derived from an EMBL/GenBank/DDBJ whole genome shotgun (WGS) entry which is preliminary data.</text>
</comment>
<accession>A0A9D4FVX5</accession>
<dbReference type="EMBL" id="JAIWYP010000007">
    <property type="protein sequence ID" value="KAH3802892.1"/>
    <property type="molecule type" value="Genomic_DNA"/>
</dbReference>
<dbReference type="Proteomes" id="UP000828390">
    <property type="component" value="Unassembled WGS sequence"/>
</dbReference>
<reference evidence="1" key="2">
    <citation type="submission" date="2020-11" db="EMBL/GenBank/DDBJ databases">
        <authorList>
            <person name="McCartney M.A."/>
            <person name="Auch B."/>
            <person name="Kono T."/>
            <person name="Mallez S."/>
            <person name="Becker A."/>
            <person name="Gohl D.M."/>
            <person name="Silverstein K.A.T."/>
            <person name="Koren S."/>
            <person name="Bechman K.B."/>
            <person name="Herman A."/>
            <person name="Abrahante J.E."/>
            <person name="Garbe J."/>
        </authorList>
    </citation>
    <scope>NUCLEOTIDE SEQUENCE</scope>
    <source>
        <strain evidence="1">Duluth1</strain>
        <tissue evidence="1">Whole animal</tissue>
    </source>
</reference>
<evidence type="ECO:0000313" key="2">
    <source>
        <dbReference type="Proteomes" id="UP000828390"/>
    </source>
</evidence>
<sequence>MIETTEAQGNKYAVSALKLKNKTSLTFFSRDFTRKTAPSPPPPPPWRSYINKTNVFIKFQDGWAKSKLPRPPGSHVFKRTGTIFELNSLFTCFHYIHLEKTAPPTDCHVFSPI</sequence>
<protein>
    <submittedName>
        <fullName evidence="1">Uncharacterized protein</fullName>
    </submittedName>
</protein>
<dbReference type="AlphaFoldDB" id="A0A9D4FVX5"/>
<evidence type="ECO:0000313" key="1">
    <source>
        <dbReference type="EMBL" id="KAH3802892.1"/>
    </source>
</evidence>
<gene>
    <name evidence="1" type="ORF">DPMN_156589</name>
</gene>
<organism evidence="1 2">
    <name type="scientific">Dreissena polymorpha</name>
    <name type="common">Zebra mussel</name>
    <name type="synonym">Mytilus polymorpha</name>
    <dbReference type="NCBI Taxonomy" id="45954"/>
    <lineage>
        <taxon>Eukaryota</taxon>
        <taxon>Metazoa</taxon>
        <taxon>Spiralia</taxon>
        <taxon>Lophotrochozoa</taxon>
        <taxon>Mollusca</taxon>
        <taxon>Bivalvia</taxon>
        <taxon>Autobranchia</taxon>
        <taxon>Heteroconchia</taxon>
        <taxon>Euheterodonta</taxon>
        <taxon>Imparidentia</taxon>
        <taxon>Neoheterodontei</taxon>
        <taxon>Myida</taxon>
        <taxon>Dreissenoidea</taxon>
        <taxon>Dreissenidae</taxon>
        <taxon>Dreissena</taxon>
    </lineage>
</organism>
<proteinExistence type="predicted"/>